<dbReference type="Gene3D" id="1.10.1740.10">
    <property type="match status" value="1"/>
</dbReference>
<feature type="domain" description="RNA polymerase sigma-70 region 2" evidence="6">
    <location>
        <begin position="34"/>
        <end position="101"/>
    </location>
</feature>
<dbReference type="InterPro" id="IPR039425">
    <property type="entry name" value="RNA_pol_sigma-70-like"/>
</dbReference>
<sequence>MPDRTAPVACPEIDAIEQTVRRAQSGDAAAFGELYDAYVTTVYRYVLAKVSAVPVAEDLTSETFVRALRKLDSYSAPGGNFVAWLLTIARNLIFDHYRSGWVRLAVVTEEIEPEREPSAGPEQAALAALSAELVRRAVGGLADDQRECIVLRYFTGLSIAETAQTMGRTEGAIKQLQWRATRRLQALLTE</sequence>
<dbReference type="EMBL" id="JACHMY010000001">
    <property type="protein sequence ID" value="MBB5840998.1"/>
    <property type="molecule type" value="Genomic_DNA"/>
</dbReference>
<dbReference type="SUPFAM" id="SSF88659">
    <property type="entry name" value="Sigma3 and sigma4 domains of RNA polymerase sigma factors"/>
    <property type="match status" value="1"/>
</dbReference>
<dbReference type="Pfam" id="PF04542">
    <property type="entry name" value="Sigma70_r2"/>
    <property type="match status" value="1"/>
</dbReference>
<dbReference type="Gene3D" id="1.10.10.10">
    <property type="entry name" value="Winged helix-like DNA-binding domain superfamily/Winged helix DNA-binding domain"/>
    <property type="match status" value="1"/>
</dbReference>
<protein>
    <submittedName>
        <fullName evidence="8">RNA polymerase sigma-70 factor (ECF subfamily)</fullName>
    </submittedName>
</protein>
<dbReference type="PANTHER" id="PTHR43133">
    <property type="entry name" value="RNA POLYMERASE ECF-TYPE SIGMA FACTO"/>
    <property type="match status" value="1"/>
</dbReference>
<organism evidence="8 9">
    <name type="scientific">Kribbella italica</name>
    <dbReference type="NCBI Taxonomy" id="1540520"/>
    <lineage>
        <taxon>Bacteria</taxon>
        <taxon>Bacillati</taxon>
        <taxon>Actinomycetota</taxon>
        <taxon>Actinomycetes</taxon>
        <taxon>Propionibacteriales</taxon>
        <taxon>Kribbellaceae</taxon>
        <taxon>Kribbella</taxon>
    </lineage>
</organism>
<evidence type="ECO:0000313" key="9">
    <source>
        <dbReference type="Proteomes" id="UP000549971"/>
    </source>
</evidence>
<dbReference type="GO" id="GO:0016987">
    <property type="term" value="F:sigma factor activity"/>
    <property type="evidence" value="ECO:0007669"/>
    <property type="project" value="UniProtKB-KW"/>
</dbReference>
<name>A0A7W9JF87_9ACTN</name>
<keyword evidence="4" id="KW-0238">DNA-binding</keyword>
<evidence type="ECO:0000256" key="5">
    <source>
        <dbReference type="ARBA" id="ARBA00023163"/>
    </source>
</evidence>
<dbReference type="InterPro" id="IPR007627">
    <property type="entry name" value="RNA_pol_sigma70_r2"/>
</dbReference>
<dbReference type="Proteomes" id="UP000549971">
    <property type="component" value="Unassembled WGS sequence"/>
</dbReference>
<keyword evidence="5" id="KW-0804">Transcription</keyword>
<keyword evidence="3" id="KW-0731">Sigma factor</keyword>
<evidence type="ECO:0000259" key="7">
    <source>
        <dbReference type="Pfam" id="PF04545"/>
    </source>
</evidence>
<evidence type="ECO:0000256" key="1">
    <source>
        <dbReference type="ARBA" id="ARBA00010641"/>
    </source>
</evidence>
<dbReference type="Pfam" id="PF04545">
    <property type="entry name" value="Sigma70_r4"/>
    <property type="match status" value="1"/>
</dbReference>
<dbReference type="AlphaFoldDB" id="A0A7W9JF87"/>
<dbReference type="GO" id="GO:0006352">
    <property type="term" value="P:DNA-templated transcription initiation"/>
    <property type="evidence" value="ECO:0007669"/>
    <property type="project" value="InterPro"/>
</dbReference>
<dbReference type="InterPro" id="IPR014284">
    <property type="entry name" value="RNA_pol_sigma-70_dom"/>
</dbReference>
<evidence type="ECO:0000256" key="4">
    <source>
        <dbReference type="ARBA" id="ARBA00023125"/>
    </source>
</evidence>
<keyword evidence="9" id="KW-1185">Reference proteome</keyword>
<accession>A0A7W9JF87</accession>
<reference evidence="8 9" key="1">
    <citation type="submission" date="2020-08" db="EMBL/GenBank/DDBJ databases">
        <title>Sequencing the genomes of 1000 actinobacteria strains.</title>
        <authorList>
            <person name="Klenk H.-P."/>
        </authorList>
    </citation>
    <scope>NUCLEOTIDE SEQUENCE [LARGE SCALE GENOMIC DNA]</scope>
    <source>
        <strain evidence="8 9">DSM 28967</strain>
    </source>
</reference>
<proteinExistence type="inferred from homology"/>
<dbReference type="CDD" id="cd06171">
    <property type="entry name" value="Sigma70_r4"/>
    <property type="match status" value="1"/>
</dbReference>
<comment type="similarity">
    <text evidence="1">Belongs to the sigma-70 factor family. ECF subfamily.</text>
</comment>
<gene>
    <name evidence="8" type="ORF">HDA39_007732</name>
</gene>
<evidence type="ECO:0000256" key="3">
    <source>
        <dbReference type="ARBA" id="ARBA00023082"/>
    </source>
</evidence>
<dbReference type="SUPFAM" id="SSF88946">
    <property type="entry name" value="Sigma2 domain of RNA polymerase sigma factors"/>
    <property type="match status" value="1"/>
</dbReference>
<evidence type="ECO:0000259" key="6">
    <source>
        <dbReference type="Pfam" id="PF04542"/>
    </source>
</evidence>
<dbReference type="InterPro" id="IPR013324">
    <property type="entry name" value="RNA_pol_sigma_r3/r4-like"/>
</dbReference>
<dbReference type="InterPro" id="IPR036388">
    <property type="entry name" value="WH-like_DNA-bd_sf"/>
</dbReference>
<evidence type="ECO:0000256" key="2">
    <source>
        <dbReference type="ARBA" id="ARBA00023015"/>
    </source>
</evidence>
<feature type="domain" description="RNA polymerase sigma-70 region 4" evidence="7">
    <location>
        <begin position="139"/>
        <end position="185"/>
    </location>
</feature>
<dbReference type="InterPro" id="IPR013325">
    <property type="entry name" value="RNA_pol_sigma_r2"/>
</dbReference>
<dbReference type="NCBIfam" id="TIGR02937">
    <property type="entry name" value="sigma70-ECF"/>
    <property type="match status" value="1"/>
</dbReference>
<dbReference type="RefSeq" id="WP_337926069.1">
    <property type="nucleotide sequence ID" value="NZ_JACHMY010000001.1"/>
</dbReference>
<evidence type="ECO:0000313" key="8">
    <source>
        <dbReference type="EMBL" id="MBB5840998.1"/>
    </source>
</evidence>
<comment type="caution">
    <text evidence="8">The sequence shown here is derived from an EMBL/GenBank/DDBJ whole genome shotgun (WGS) entry which is preliminary data.</text>
</comment>
<dbReference type="PANTHER" id="PTHR43133:SF57">
    <property type="entry name" value="RNA POLYMERASE SIGMA-70 FACTOR"/>
    <property type="match status" value="1"/>
</dbReference>
<dbReference type="InterPro" id="IPR007630">
    <property type="entry name" value="RNA_pol_sigma70_r4"/>
</dbReference>
<keyword evidence="2" id="KW-0805">Transcription regulation</keyword>
<dbReference type="GO" id="GO:0003677">
    <property type="term" value="F:DNA binding"/>
    <property type="evidence" value="ECO:0007669"/>
    <property type="project" value="UniProtKB-KW"/>
</dbReference>